<protein>
    <submittedName>
        <fullName evidence="2">Uncharacterized protein</fullName>
    </submittedName>
</protein>
<evidence type="ECO:0000313" key="2">
    <source>
        <dbReference type="EMBL" id="TRZ05172.1"/>
    </source>
</evidence>
<comment type="caution">
    <text evidence="2">The sequence shown here is derived from an EMBL/GenBank/DDBJ whole genome shotgun (WGS) entry which is preliminary data.</text>
</comment>
<feature type="coiled-coil region" evidence="1">
    <location>
        <begin position="33"/>
        <end position="69"/>
    </location>
</feature>
<dbReference type="OrthoDB" id="9219563at2759"/>
<evidence type="ECO:0000313" key="3">
    <source>
        <dbReference type="Proteomes" id="UP000796761"/>
    </source>
</evidence>
<sequence>LILSLEEKNLCLRTLEEKNLGLNTEVSLLRSALQQTQQLFSKQRKELQEFNTQHERELYEQQMRDLEKKNEMHAPHIPSWDDITQQLEMEREGMQEDLEHEAAGTLNPRGREELEGRENIQVLSAALCKSEMAKGILRKDLAILQGRARDTGTSQSHLQVGTGIHLQSTTISLVYFNNVSHKEVGSISLSVQASLGKAVSAAAGSFVCVPGSSQRPLTAALFPGMARMIETALELAV</sequence>
<evidence type="ECO:0000256" key="1">
    <source>
        <dbReference type="SAM" id="Coils"/>
    </source>
</evidence>
<reference evidence="2" key="1">
    <citation type="submission" date="2019-04" db="EMBL/GenBank/DDBJ databases">
        <title>Genome assembly of Zosterops borbonicus 15179.</title>
        <authorList>
            <person name="Leroy T."/>
            <person name="Anselmetti Y."/>
            <person name="Tilak M.-K."/>
            <person name="Nabholz B."/>
        </authorList>
    </citation>
    <scope>NUCLEOTIDE SEQUENCE</scope>
    <source>
        <strain evidence="2">HGM_15179</strain>
        <tissue evidence="2">Muscle</tissue>
    </source>
</reference>
<proteinExistence type="predicted"/>
<keyword evidence="1" id="KW-0175">Coiled coil</keyword>
<organism evidence="2 3">
    <name type="scientific">Zosterops borbonicus</name>
    <dbReference type="NCBI Taxonomy" id="364589"/>
    <lineage>
        <taxon>Eukaryota</taxon>
        <taxon>Metazoa</taxon>
        <taxon>Chordata</taxon>
        <taxon>Craniata</taxon>
        <taxon>Vertebrata</taxon>
        <taxon>Euteleostomi</taxon>
        <taxon>Archelosauria</taxon>
        <taxon>Archosauria</taxon>
        <taxon>Dinosauria</taxon>
        <taxon>Saurischia</taxon>
        <taxon>Theropoda</taxon>
        <taxon>Coelurosauria</taxon>
        <taxon>Aves</taxon>
        <taxon>Neognathae</taxon>
        <taxon>Neoaves</taxon>
        <taxon>Telluraves</taxon>
        <taxon>Australaves</taxon>
        <taxon>Passeriformes</taxon>
        <taxon>Sylvioidea</taxon>
        <taxon>Zosteropidae</taxon>
        <taxon>Zosterops</taxon>
    </lineage>
</organism>
<dbReference type="EMBL" id="SWJQ01005916">
    <property type="protein sequence ID" value="TRZ05172.1"/>
    <property type="molecule type" value="Genomic_DNA"/>
</dbReference>
<name>A0A8K1D4W6_9PASS</name>
<gene>
    <name evidence="2" type="ORF">HGM15179_021935</name>
</gene>
<accession>A0A8K1D4W6</accession>
<dbReference type="AlphaFoldDB" id="A0A8K1D4W6"/>
<keyword evidence="3" id="KW-1185">Reference proteome</keyword>
<feature type="non-terminal residue" evidence="2">
    <location>
        <position position="237"/>
    </location>
</feature>
<dbReference type="Proteomes" id="UP000796761">
    <property type="component" value="Unassembled WGS sequence"/>
</dbReference>